<keyword evidence="1" id="KW-0732">Signal</keyword>
<dbReference type="InterPro" id="IPR036779">
    <property type="entry name" value="LysM_dom_sf"/>
</dbReference>
<dbReference type="RefSeq" id="WP_170010889.1">
    <property type="nucleotide sequence ID" value="NZ_JABCRE010000002.1"/>
</dbReference>
<feature type="domain" description="LysM" evidence="2">
    <location>
        <begin position="33"/>
        <end position="80"/>
    </location>
</feature>
<dbReference type="Gene3D" id="2.60.40.10">
    <property type="entry name" value="Immunoglobulins"/>
    <property type="match status" value="2"/>
</dbReference>
<evidence type="ECO:0000259" key="2">
    <source>
        <dbReference type="PROSITE" id="PS51782"/>
    </source>
</evidence>
<dbReference type="Pfam" id="PF04773">
    <property type="entry name" value="FecR"/>
    <property type="match status" value="1"/>
</dbReference>
<dbReference type="PROSITE" id="PS51782">
    <property type="entry name" value="LYSM"/>
    <property type="match status" value="1"/>
</dbReference>
<dbReference type="SMART" id="SM00257">
    <property type="entry name" value="LysM"/>
    <property type="match status" value="1"/>
</dbReference>
<dbReference type="InterPro" id="IPR013783">
    <property type="entry name" value="Ig-like_fold"/>
</dbReference>
<dbReference type="Proteomes" id="UP000561181">
    <property type="component" value="Unassembled WGS sequence"/>
</dbReference>
<gene>
    <name evidence="3" type="ORF">HKD42_05045</name>
</gene>
<dbReference type="PANTHER" id="PTHR38731">
    <property type="entry name" value="LIPL45-RELATED LIPOPROTEIN-RELATED"/>
    <property type="match status" value="1"/>
</dbReference>
<proteinExistence type="predicted"/>
<dbReference type="InterPro" id="IPR018392">
    <property type="entry name" value="LysM"/>
</dbReference>
<dbReference type="InterPro" id="IPR016930">
    <property type="entry name" value="UCP029644"/>
</dbReference>
<dbReference type="CDD" id="cd00118">
    <property type="entry name" value="LysM"/>
    <property type="match status" value="1"/>
</dbReference>
<dbReference type="EMBL" id="JABCRE010000002">
    <property type="protein sequence ID" value="NMW31419.1"/>
    <property type="molecule type" value="Genomic_DNA"/>
</dbReference>
<sequence length="437" mass="47573">MIRQSRVLFGFITGILLGSFSSTAAVANDDAPITYKVAQGDTLYWLAKRYMVGPRSAEIVRRLNRVTHPTQMQAGKVLRIPREQLRSKPVLLRIQSLSGPVTLIANGQRLAATKGAVLRQGMEIETGRKGFVAFSGDSGSLVTLPSRSHARLKSAKRYLINDALDVDLEIVNGRSSIKAPKLRAQERFRTRTPVAVSAVRGTEFRVGFDAETSLATTEVIEGSVNVSDMAEAALADAGFGVASSPAGINEPEALLNAPLMNDPTRIQTSELVEFSFAPVTGAKAHRVQVAQDAGFVSILDDQLVDGDDAAFRELPNGRYFVRTRAIATSGLEGLSETHSFRRQRVGVTASVAQSPLDDGFKFAWLSQGDGEVLYGFQMWRKDDPNTLLVDELGTQDNSLTLTNLKQGRYVWRVAALQMLPEGLVKVWADPQELTVGE</sequence>
<comment type="caution">
    <text evidence="3">The sequence shown here is derived from an EMBL/GenBank/DDBJ whole genome shotgun (WGS) entry which is preliminary data.</text>
</comment>
<dbReference type="Pfam" id="PF01476">
    <property type="entry name" value="LysM"/>
    <property type="match status" value="1"/>
</dbReference>
<feature type="signal peptide" evidence="1">
    <location>
        <begin position="1"/>
        <end position="24"/>
    </location>
</feature>
<dbReference type="SUPFAM" id="SSF54106">
    <property type="entry name" value="LysM domain"/>
    <property type="match status" value="1"/>
</dbReference>
<keyword evidence="4" id="KW-1185">Reference proteome</keyword>
<dbReference type="Gene3D" id="3.10.350.10">
    <property type="entry name" value="LysM domain"/>
    <property type="match status" value="1"/>
</dbReference>
<feature type="chain" id="PRO_5032315824" evidence="1">
    <location>
        <begin position="25"/>
        <end position="437"/>
    </location>
</feature>
<protein>
    <submittedName>
        <fullName evidence="3">LysM peptidoglycan-binding domain-containing protein</fullName>
    </submittedName>
</protein>
<evidence type="ECO:0000313" key="4">
    <source>
        <dbReference type="Proteomes" id="UP000561181"/>
    </source>
</evidence>
<accession>A0A848QKS2</accession>
<evidence type="ECO:0000313" key="3">
    <source>
        <dbReference type="EMBL" id="NMW31419.1"/>
    </source>
</evidence>
<evidence type="ECO:0000256" key="1">
    <source>
        <dbReference type="SAM" id="SignalP"/>
    </source>
</evidence>
<reference evidence="3 4" key="1">
    <citation type="submission" date="2020-04" db="EMBL/GenBank/DDBJ databases">
        <authorList>
            <person name="Liu A."/>
        </authorList>
    </citation>
    <scope>NUCLEOTIDE SEQUENCE [LARGE SCALE GENOMIC DNA]</scope>
    <source>
        <strain evidence="3 4">RZ02</strain>
    </source>
</reference>
<dbReference type="PIRSF" id="PIRSF029644">
    <property type="entry name" value="UCP029644"/>
    <property type="match status" value="1"/>
</dbReference>
<dbReference type="Gene3D" id="2.60.120.1440">
    <property type="match status" value="1"/>
</dbReference>
<organism evidence="3 4">
    <name type="scientific">Pontixanthobacter rizhaonensis</name>
    <dbReference type="NCBI Taxonomy" id="2730337"/>
    <lineage>
        <taxon>Bacteria</taxon>
        <taxon>Pseudomonadati</taxon>
        <taxon>Pseudomonadota</taxon>
        <taxon>Alphaproteobacteria</taxon>
        <taxon>Sphingomonadales</taxon>
        <taxon>Erythrobacteraceae</taxon>
        <taxon>Pontixanthobacter</taxon>
    </lineage>
</organism>
<dbReference type="InterPro" id="IPR006860">
    <property type="entry name" value="FecR"/>
</dbReference>
<dbReference type="AlphaFoldDB" id="A0A848QKS2"/>
<name>A0A848QKS2_9SPHN</name>